<gene>
    <name evidence="3" type="ORF">GRI89_10740</name>
</gene>
<keyword evidence="1" id="KW-0812">Transmembrane</keyword>
<keyword evidence="3" id="KW-0378">Hydrolase</keyword>
<dbReference type="InterPro" id="IPR003675">
    <property type="entry name" value="Rce1/LyrA-like_dom"/>
</dbReference>
<evidence type="ECO:0000313" key="3">
    <source>
        <dbReference type="EMBL" id="MXO60015.1"/>
    </source>
</evidence>
<dbReference type="GO" id="GO:0008237">
    <property type="term" value="F:metallopeptidase activity"/>
    <property type="evidence" value="ECO:0007669"/>
    <property type="project" value="UniProtKB-KW"/>
</dbReference>
<dbReference type="GO" id="GO:0006508">
    <property type="term" value="P:proteolysis"/>
    <property type="evidence" value="ECO:0007669"/>
    <property type="project" value="UniProtKB-KW"/>
</dbReference>
<dbReference type="OrthoDB" id="877230at2"/>
<organism evidence="3 4">
    <name type="scientific">Croceibacterium salegens</name>
    <dbReference type="NCBI Taxonomy" id="1737568"/>
    <lineage>
        <taxon>Bacteria</taxon>
        <taxon>Pseudomonadati</taxon>
        <taxon>Pseudomonadota</taxon>
        <taxon>Alphaproteobacteria</taxon>
        <taxon>Sphingomonadales</taxon>
        <taxon>Erythrobacteraceae</taxon>
        <taxon>Croceibacterium</taxon>
    </lineage>
</organism>
<dbReference type="RefSeq" id="WP_159795038.1">
    <property type="nucleotide sequence ID" value="NZ_WTYM01000043.1"/>
</dbReference>
<name>A0A6I4SVF1_9SPHN</name>
<feature type="transmembrane region" description="Helical" evidence="1">
    <location>
        <begin position="37"/>
        <end position="56"/>
    </location>
</feature>
<protein>
    <submittedName>
        <fullName evidence="3">CPBP family intramembrane metalloprotease</fullName>
    </submittedName>
</protein>
<feature type="domain" description="CAAX prenyl protease 2/Lysostaphin resistance protein A-like" evidence="2">
    <location>
        <begin position="140"/>
        <end position="236"/>
    </location>
</feature>
<dbReference type="Proteomes" id="UP000433652">
    <property type="component" value="Unassembled WGS sequence"/>
</dbReference>
<dbReference type="EMBL" id="WTYM01000043">
    <property type="protein sequence ID" value="MXO60015.1"/>
    <property type="molecule type" value="Genomic_DNA"/>
</dbReference>
<dbReference type="AlphaFoldDB" id="A0A6I4SVF1"/>
<sequence length="243" mass="25560">MSIATALILFACWWLPPLMLALVLKVTGQTELDWRWFGVAALTYALYSLAGYWTLPADVASLPAEARWYSRIAQLAIGALIAALLWKRHKLLTAEGLGLTFRQKPGSLPWSLLGIALLVTLGLMPGGMDAGAGDVPGSLGLLYHLTLPGIEEELMYRGLEVSLLSAALGGTAKAIGWAAVMATMVFALAHGIVPNGATIGVSPFMIGYVALAGTILVAMRLKSGSLVLPAVGHNLIGLAMRLA</sequence>
<dbReference type="GO" id="GO:0004175">
    <property type="term" value="F:endopeptidase activity"/>
    <property type="evidence" value="ECO:0007669"/>
    <property type="project" value="UniProtKB-ARBA"/>
</dbReference>
<evidence type="ECO:0000259" key="2">
    <source>
        <dbReference type="Pfam" id="PF02517"/>
    </source>
</evidence>
<evidence type="ECO:0000256" key="1">
    <source>
        <dbReference type="SAM" id="Phobius"/>
    </source>
</evidence>
<proteinExistence type="predicted"/>
<feature type="transmembrane region" description="Helical" evidence="1">
    <location>
        <begin position="68"/>
        <end position="86"/>
    </location>
</feature>
<feature type="transmembrane region" description="Helical" evidence="1">
    <location>
        <begin position="174"/>
        <end position="193"/>
    </location>
</feature>
<keyword evidence="4" id="KW-1185">Reference proteome</keyword>
<feature type="transmembrane region" description="Helical" evidence="1">
    <location>
        <begin position="199"/>
        <end position="219"/>
    </location>
</feature>
<evidence type="ECO:0000313" key="4">
    <source>
        <dbReference type="Proteomes" id="UP000433652"/>
    </source>
</evidence>
<keyword evidence="1" id="KW-0472">Membrane</keyword>
<keyword evidence="3" id="KW-0645">Protease</keyword>
<accession>A0A6I4SVF1</accession>
<keyword evidence="3" id="KW-0482">Metalloprotease</keyword>
<dbReference type="Pfam" id="PF02517">
    <property type="entry name" value="Rce1-like"/>
    <property type="match status" value="1"/>
</dbReference>
<reference evidence="3 4" key="1">
    <citation type="submission" date="2019-12" db="EMBL/GenBank/DDBJ databases">
        <title>Genomic-based taxomic classification of the family Erythrobacteraceae.</title>
        <authorList>
            <person name="Xu L."/>
        </authorList>
    </citation>
    <scope>NUCLEOTIDE SEQUENCE [LARGE SCALE GENOMIC DNA]</scope>
    <source>
        <strain evidence="3 4">MCCC 1K01500</strain>
    </source>
</reference>
<comment type="caution">
    <text evidence="3">The sequence shown here is derived from an EMBL/GenBank/DDBJ whole genome shotgun (WGS) entry which is preliminary data.</text>
</comment>
<feature type="transmembrane region" description="Helical" evidence="1">
    <location>
        <begin position="106"/>
        <end position="124"/>
    </location>
</feature>
<keyword evidence="1" id="KW-1133">Transmembrane helix</keyword>
<dbReference type="GO" id="GO:0080120">
    <property type="term" value="P:CAAX-box protein maturation"/>
    <property type="evidence" value="ECO:0007669"/>
    <property type="project" value="UniProtKB-ARBA"/>
</dbReference>